<dbReference type="Gene3D" id="1.10.10.10">
    <property type="entry name" value="Winged helix-like DNA-binding domain superfamily/Winged helix DNA-binding domain"/>
    <property type="match status" value="2"/>
</dbReference>
<dbReference type="InterPro" id="IPR052057">
    <property type="entry name" value="IS150/IS1296_orfA-like"/>
</dbReference>
<name>A0A2G0CYN3_ENTFC</name>
<gene>
    <name evidence="4" type="ORF">CQR37_03475</name>
</gene>
<dbReference type="InterPro" id="IPR036388">
    <property type="entry name" value="WH-like_DNA-bd_sf"/>
</dbReference>
<dbReference type="SUPFAM" id="SSF53098">
    <property type="entry name" value="Ribonuclease H-like"/>
    <property type="match status" value="1"/>
</dbReference>
<dbReference type="PANTHER" id="PTHR33795:SF1">
    <property type="entry name" value="INSERTION ELEMENT IS150 PROTEIN INSJ"/>
    <property type="match status" value="1"/>
</dbReference>
<organism evidence="4 5">
    <name type="scientific">Enterococcus faecium</name>
    <name type="common">Streptococcus faecium</name>
    <dbReference type="NCBI Taxonomy" id="1352"/>
    <lineage>
        <taxon>Bacteria</taxon>
        <taxon>Bacillati</taxon>
        <taxon>Bacillota</taxon>
        <taxon>Bacilli</taxon>
        <taxon>Lactobacillales</taxon>
        <taxon>Enterococcaceae</taxon>
        <taxon>Enterococcus</taxon>
    </lineage>
</organism>
<dbReference type="GO" id="GO:0015074">
    <property type="term" value="P:DNA integration"/>
    <property type="evidence" value="ECO:0007669"/>
    <property type="project" value="InterPro"/>
</dbReference>
<reference evidence="4 5" key="1">
    <citation type="submission" date="2017-10" db="EMBL/GenBank/DDBJ databases">
        <title>Draft genomes of the Enterococcus faecium isolated from human feces before and after Helicobacter pylori eradication therapy.</title>
        <authorList>
            <person name="Prianichniikov N.A."/>
            <person name="Glushchenko O.E."/>
            <person name="Malakhova M.V."/>
        </authorList>
    </citation>
    <scope>NUCLEOTIDE SEQUENCE [LARGE SCALE GENOMIC DNA]</scope>
    <source>
        <strain evidence="4 5">Hp_5-7</strain>
    </source>
</reference>
<dbReference type="InterPro" id="IPR010921">
    <property type="entry name" value="Trp_repressor/repl_initiator"/>
</dbReference>
<dbReference type="InterPro" id="IPR012337">
    <property type="entry name" value="RNaseH-like_sf"/>
</dbReference>
<feature type="region of interest" description="Disordered" evidence="2">
    <location>
        <begin position="111"/>
        <end position="142"/>
    </location>
</feature>
<evidence type="ECO:0000256" key="1">
    <source>
        <dbReference type="ARBA" id="ARBA00038232"/>
    </source>
</evidence>
<dbReference type="Pfam" id="PF13333">
    <property type="entry name" value="rve_2"/>
    <property type="match status" value="1"/>
</dbReference>
<dbReference type="Pfam" id="PF13518">
    <property type="entry name" value="HTH_28"/>
    <property type="match status" value="2"/>
</dbReference>
<protein>
    <recommendedName>
        <fullName evidence="3">Integrase catalytic domain-containing protein</fullName>
    </recommendedName>
</protein>
<dbReference type="PROSITE" id="PS50994">
    <property type="entry name" value="INTEGRASE"/>
    <property type="match status" value="1"/>
</dbReference>
<evidence type="ECO:0000256" key="2">
    <source>
        <dbReference type="SAM" id="MobiDB-lite"/>
    </source>
</evidence>
<dbReference type="Proteomes" id="UP000224303">
    <property type="component" value="Unassembled WGS sequence"/>
</dbReference>
<dbReference type="GO" id="GO:0043565">
    <property type="term" value="F:sequence-specific DNA binding"/>
    <property type="evidence" value="ECO:0007669"/>
    <property type="project" value="InterPro"/>
</dbReference>
<comment type="similarity">
    <text evidence="1">Belongs to the IS150/IS1296 orfA family.</text>
</comment>
<dbReference type="InterPro" id="IPR036397">
    <property type="entry name" value="RNaseH_sf"/>
</dbReference>
<evidence type="ECO:0000313" key="5">
    <source>
        <dbReference type="Proteomes" id="UP000224303"/>
    </source>
</evidence>
<accession>A0A2G0CYN3</accession>
<dbReference type="AlphaFoldDB" id="A0A2G0CYN3"/>
<dbReference type="SUPFAM" id="SSF48295">
    <property type="entry name" value="TrpR-like"/>
    <property type="match status" value="2"/>
</dbReference>
<dbReference type="EMBL" id="PCGC01000005">
    <property type="protein sequence ID" value="PHL22354.1"/>
    <property type="molecule type" value="Genomic_DNA"/>
</dbReference>
<evidence type="ECO:0000313" key="4">
    <source>
        <dbReference type="EMBL" id="PHL22354.1"/>
    </source>
</evidence>
<dbReference type="PANTHER" id="PTHR33795">
    <property type="entry name" value="INSERTION ELEMENT IS150 PROTEIN INSJ"/>
    <property type="match status" value="1"/>
</dbReference>
<dbReference type="Pfam" id="PF00665">
    <property type="entry name" value="rve"/>
    <property type="match status" value="1"/>
</dbReference>
<evidence type="ECO:0000259" key="3">
    <source>
        <dbReference type="PROSITE" id="PS50994"/>
    </source>
</evidence>
<dbReference type="InterPro" id="IPR001584">
    <property type="entry name" value="Integrase_cat-core"/>
</dbReference>
<feature type="domain" description="Integrase catalytic" evidence="3">
    <location>
        <begin position="130"/>
        <end position="250"/>
    </location>
</feature>
<proteinExistence type="inferred from homology"/>
<comment type="caution">
    <text evidence="4">The sequence shown here is derived from an EMBL/GenBank/DDBJ whole genome shotgun (WGS) entry which is preliminary data.</text>
</comment>
<dbReference type="RefSeq" id="WP_073984741.1">
    <property type="nucleotide sequence ID" value="NZ_JAYERJ010000002.1"/>
</dbReference>
<dbReference type="InterPro" id="IPR055247">
    <property type="entry name" value="InsJ-like_HTH"/>
</dbReference>
<sequence>MAKYTFELKLKIVHDYLDGKGGSDYLAKKYSIKAPSQVKRWINAYQEFGEEGLVRKRQKKKYSVQFKLDAIELYLTSELSYREVANTLNMNNPNLIASWMRQFREGGIDGLSKTKGCPPILSKKNEPKNKKKSTTKATSKERERIEELEKRYRRTFHSDQGWAYQMKAYRNKLKEYKIFQSMSRKGNCLDNSLMENFFGLLKQEIFHGKVYNCFEELKSAIDSYIYYYNNERIKQKLNWQSPVQFRKTTATVV</sequence>
<dbReference type="Gene3D" id="3.30.420.10">
    <property type="entry name" value="Ribonuclease H-like superfamily/Ribonuclease H"/>
    <property type="match status" value="1"/>
</dbReference>